<dbReference type="InterPro" id="IPR011006">
    <property type="entry name" value="CheY-like_superfamily"/>
</dbReference>
<keyword evidence="1 7" id="KW-0597">Phosphoprotein</keyword>
<dbReference type="Pfam" id="PF00158">
    <property type="entry name" value="Sigma54_activat"/>
    <property type="match status" value="1"/>
</dbReference>
<keyword evidence="3" id="KW-0067">ATP-binding</keyword>
<dbReference type="PANTHER" id="PTHR32071">
    <property type="entry name" value="TRANSCRIPTIONAL REGULATORY PROTEIN"/>
    <property type="match status" value="1"/>
</dbReference>
<dbReference type="GO" id="GO:0043565">
    <property type="term" value="F:sequence-specific DNA binding"/>
    <property type="evidence" value="ECO:0007669"/>
    <property type="project" value="InterPro"/>
</dbReference>
<dbReference type="InterPro" id="IPR027417">
    <property type="entry name" value="P-loop_NTPase"/>
</dbReference>
<dbReference type="SUPFAM" id="SSF52540">
    <property type="entry name" value="P-loop containing nucleoside triphosphate hydrolases"/>
    <property type="match status" value="1"/>
</dbReference>
<dbReference type="FunFam" id="3.40.50.2300:FF:000018">
    <property type="entry name" value="DNA-binding transcriptional regulator NtrC"/>
    <property type="match status" value="1"/>
</dbReference>
<dbReference type="Pfam" id="PF25601">
    <property type="entry name" value="AAA_lid_14"/>
    <property type="match status" value="1"/>
</dbReference>
<keyword evidence="2" id="KW-0547">Nucleotide-binding</keyword>
<evidence type="ECO:0000259" key="8">
    <source>
        <dbReference type="PROSITE" id="PS50045"/>
    </source>
</evidence>
<protein>
    <submittedName>
        <fullName evidence="10">Response regulator NtrX like protein</fullName>
    </submittedName>
</protein>
<dbReference type="FunFam" id="3.40.50.300:FF:000006">
    <property type="entry name" value="DNA-binding transcriptional regulator NtrC"/>
    <property type="match status" value="1"/>
</dbReference>
<dbReference type="EMBL" id="LO017727">
    <property type="protein sequence ID" value="CRH06773.1"/>
    <property type="molecule type" value="Genomic_DNA"/>
</dbReference>
<evidence type="ECO:0000313" key="10">
    <source>
        <dbReference type="EMBL" id="CRH06773.1"/>
    </source>
</evidence>
<dbReference type="CDD" id="cd00009">
    <property type="entry name" value="AAA"/>
    <property type="match status" value="1"/>
</dbReference>
<dbReference type="AlphaFoldDB" id="A0A1S7LK45"/>
<dbReference type="Pfam" id="PF02954">
    <property type="entry name" value="HTH_8"/>
    <property type="match status" value="1"/>
</dbReference>
<proteinExistence type="predicted"/>
<dbReference type="InterPro" id="IPR009057">
    <property type="entry name" value="Homeodomain-like_sf"/>
</dbReference>
<dbReference type="Gene3D" id="1.10.8.60">
    <property type="match status" value="1"/>
</dbReference>
<evidence type="ECO:0000256" key="2">
    <source>
        <dbReference type="ARBA" id="ARBA00022741"/>
    </source>
</evidence>
<dbReference type="PROSITE" id="PS50045">
    <property type="entry name" value="SIGMA54_INTERACT_4"/>
    <property type="match status" value="1"/>
</dbReference>
<dbReference type="InterPro" id="IPR002197">
    <property type="entry name" value="HTH_Fis"/>
</dbReference>
<dbReference type="InterPro" id="IPR001789">
    <property type="entry name" value="Sig_transdc_resp-reg_receiver"/>
</dbReference>
<feature type="modified residue" description="4-aspartylphosphate" evidence="7">
    <location>
        <position position="53"/>
    </location>
</feature>
<dbReference type="PROSITE" id="PS00688">
    <property type="entry name" value="SIGMA54_INTERACT_3"/>
    <property type="match status" value="1"/>
</dbReference>
<evidence type="ECO:0000256" key="6">
    <source>
        <dbReference type="ARBA" id="ARBA00023163"/>
    </source>
</evidence>
<feature type="domain" description="Sigma-54 factor interaction" evidence="8">
    <location>
        <begin position="151"/>
        <end position="379"/>
    </location>
</feature>
<dbReference type="SUPFAM" id="SSF52172">
    <property type="entry name" value="CheY-like"/>
    <property type="match status" value="1"/>
</dbReference>
<dbReference type="InterPro" id="IPR002078">
    <property type="entry name" value="Sigma_54_int"/>
</dbReference>
<keyword evidence="5" id="KW-0805">Transcription regulation</keyword>
<dbReference type="Pfam" id="PF00072">
    <property type="entry name" value="Response_reg"/>
    <property type="match status" value="1"/>
</dbReference>
<evidence type="ECO:0000259" key="9">
    <source>
        <dbReference type="PROSITE" id="PS50110"/>
    </source>
</evidence>
<feature type="domain" description="Response regulatory" evidence="9">
    <location>
        <begin position="4"/>
        <end position="129"/>
    </location>
</feature>
<name>A0A1S7LK45_MAGMO</name>
<keyword evidence="4" id="KW-0902">Two-component regulatory system</keyword>
<dbReference type="InterPro" id="IPR058031">
    <property type="entry name" value="AAA_lid_NorR"/>
</dbReference>
<dbReference type="PROSITE" id="PS50110">
    <property type="entry name" value="RESPONSE_REGULATORY"/>
    <property type="match status" value="1"/>
</dbReference>
<evidence type="ECO:0000256" key="4">
    <source>
        <dbReference type="ARBA" id="ARBA00023012"/>
    </source>
</evidence>
<dbReference type="Gene3D" id="3.40.50.2300">
    <property type="match status" value="1"/>
</dbReference>
<dbReference type="GO" id="GO:0005524">
    <property type="term" value="F:ATP binding"/>
    <property type="evidence" value="ECO:0007669"/>
    <property type="project" value="UniProtKB-KW"/>
</dbReference>
<dbReference type="SMART" id="SM00448">
    <property type="entry name" value="REC"/>
    <property type="match status" value="1"/>
</dbReference>
<dbReference type="PANTHER" id="PTHR32071:SF17">
    <property type="entry name" value="TRANSCRIPTIONAL REGULATOR (NTRC FAMILY)"/>
    <property type="match status" value="1"/>
</dbReference>
<organism evidence="10">
    <name type="scientific">Magnetococcus massalia (strain MO-1)</name>
    <dbReference type="NCBI Taxonomy" id="451514"/>
    <lineage>
        <taxon>Bacteria</taxon>
        <taxon>Pseudomonadati</taxon>
        <taxon>Pseudomonadota</taxon>
        <taxon>Magnetococcia</taxon>
        <taxon>Magnetococcales</taxon>
        <taxon>Magnetococcaceae</taxon>
        <taxon>Magnetococcus</taxon>
    </lineage>
</organism>
<dbReference type="Gene3D" id="3.40.50.300">
    <property type="entry name" value="P-loop containing nucleotide triphosphate hydrolases"/>
    <property type="match status" value="1"/>
</dbReference>
<dbReference type="InterPro" id="IPR003593">
    <property type="entry name" value="AAA+_ATPase"/>
</dbReference>
<evidence type="ECO:0000256" key="1">
    <source>
        <dbReference type="ARBA" id="ARBA00022553"/>
    </source>
</evidence>
<sequence length="474" mass="52399">MSHTILIVDDESSIRASLRGILEDESYVVEEAASGKEALELLMEKPVSAILLDIWMEEMDGIETLSQLKGSGGAQALDLPGHNRDAPVIMMSGHGTIDTAVQATRLGAYDYLEKPLSLDRVLLLLERAIRELELMRENRALRARTDVADMLVGDSPAMQRLEMQVQRVAPTDGWVLINGEIGSGKEVVARRIHALSNRRSGPFIAVNSAAIPDDRIESALFGHDGSSMEEGSESRSGLFEAGHQGTLFLDEISDMSLPAQARILRLLQEQRFERVGGGPPIQVDVRVIAATNRDLQEEMSQGRFREDLYYRLNVVPLRVPPLRERAEDIPTLVQHFLQSQAGANTGELFFGNEAMALLHQYRWPGNIRELKNLVERLAIMSPGPEIVPLDLPDFIAPSSRASDGQTGGKKCPEDGPWQALLASDNIRDAREGFERFYLEMKLAECDGNISRTAEAVGMQRTAFHRKIKTLGIGS</sequence>
<evidence type="ECO:0000256" key="7">
    <source>
        <dbReference type="PROSITE-ProRule" id="PRU00169"/>
    </source>
</evidence>
<dbReference type="InterPro" id="IPR025944">
    <property type="entry name" value="Sigma_54_int_dom_CS"/>
</dbReference>
<gene>
    <name evidence="10" type="ORF">MAGMO_2618</name>
</gene>
<dbReference type="GO" id="GO:0000160">
    <property type="term" value="P:phosphorelay signal transduction system"/>
    <property type="evidence" value="ECO:0007669"/>
    <property type="project" value="UniProtKB-KW"/>
</dbReference>
<keyword evidence="6" id="KW-0804">Transcription</keyword>
<reference evidence="10" key="1">
    <citation type="submission" date="2015-04" db="EMBL/GenBank/DDBJ databases">
        <authorList>
            <person name="Syromyatnikov M.Y."/>
            <person name="Popov V.N."/>
        </authorList>
    </citation>
    <scope>NUCLEOTIDE SEQUENCE</scope>
    <source>
        <strain evidence="10">MO-1</strain>
    </source>
</reference>
<evidence type="ECO:0000256" key="3">
    <source>
        <dbReference type="ARBA" id="ARBA00022840"/>
    </source>
</evidence>
<dbReference type="SUPFAM" id="SSF46689">
    <property type="entry name" value="Homeodomain-like"/>
    <property type="match status" value="1"/>
</dbReference>
<dbReference type="Gene3D" id="1.10.10.60">
    <property type="entry name" value="Homeodomain-like"/>
    <property type="match status" value="1"/>
</dbReference>
<accession>A0A1S7LK45</accession>
<evidence type="ECO:0000256" key="5">
    <source>
        <dbReference type="ARBA" id="ARBA00023015"/>
    </source>
</evidence>
<dbReference type="GO" id="GO:0006355">
    <property type="term" value="P:regulation of DNA-templated transcription"/>
    <property type="evidence" value="ECO:0007669"/>
    <property type="project" value="InterPro"/>
</dbReference>
<dbReference type="SMART" id="SM00382">
    <property type="entry name" value="AAA"/>
    <property type="match status" value="1"/>
</dbReference>